<name>A0A6C0ENG9_9ZZZZ</name>
<proteinExistence type="predicted"/>
<accession>A0A6C0ENG9</accession>
<dbReference type="EMBL" id="MN738902">
    <property type="protein sequence ID" value="QHT30548.1"/>
    <property type="molecule type" value="Genomic_DNA"/>
</dbReference>
<evidence type="ECO:0000313" key="1">
    <source>
        <dbReference type="EMBL" id="QHT30548.1"/>
    </source>
</evidence>
<sequence length="83" mass="10392">MEIDIFVNYIINNKTKREIIKLEKDIDLMKLQKHLCEKLINSFLFINYYDKYYDNIIYHYYNNNIFGIIKKDINIFYIWKIKI</sequence>
<reference evidence="1" key="1">
    <citation type="journal article" date="2020" name="Nature">
        <title>Giant virus diversity and host interactions through global metagenomics.</title>
        <authorList>
            <person name="Schulz F."/>
            <person name="Roux S."/>
            <person name="Paez-Espino D."/>
            <person name="Jungbluth S."/>
            <person name="Walsh D.A."/>
            <person name="Denef V.J."/>
            <person name="McMahon K.D."/>
            <person name="Konstantinidis K.T."/>
            <person name="Eloe-Fadrosh E.A."/>
            <person name="Kyrpides N.C."/>
            <person name="Woyke T."/>
        </authorList>
    </citation>
    <scope>NUCLEOTIDE SEQUENCE</scope>
    <source>
        <strain evidence="1">GVMAG-M-3300009151-35</strain>
    </source>
</reference>
<dbReference type="AlphaFoldDB" id="A0A6C0ENG9"/>
<protein>
    <submittedName>
        <fullName evidence="1">Uncharacterized protein</fullName>
    </submittedName>
</protein>
<organism evidence="1">
    <name type="scientific">viral metagenome</name>
    <dbReference type="NCBI Taxonomy" id="1070528"/>
    <lineage>
        <taxon>unclassified sequences</taxon>
        <taxon>metagenomes</taxon>
        <taxon>organismal metagenomes</taxon>
    </lineage>
</organism>